<evidence type="ECO:0000313" key="2">
    <source>
        <dbReference type="Proteomes" id="UP000549009"/>
    </source>
</evidence>
<comment type="caution">
    <text evidence="1">The sequence shown here is derived from an EMBL/GenBank/DDBJ whole genome shotgun (WGS) entry which is preliminary data.</text>
</comment>
<protein>
    <submittedName>
        <fullName evidence="1">Uncharacterized protein</fullName>
    </submittedName>
</protein>
<proteinExistence type="predicted"/>
<keyword evidence="2" id="KW-1185">Reference proteome</keyword>
<evidence type="ECO:0000313" key="1">
    <source>
        <dbReference type="EMBL" id="MBB5107679.1"/>
    </source>
</evidence>
<accession>A0A7W8AZS4</accession>
<dbReference type="AlphaFoldDB" id="A0A7W8AZS4"/>
<sequence>MDTQLAGEAFGRLFDTFEQTAFRLETRAEYD</sequence>
<dbReference type="EMBL" id="JACHJD010000014">
    <property type="protein sequence ID" value="MBB5107679.1"/>
    <property type="molecule type" value="Genomic_DNA"/>
</dbReference>
<name>A0A7W8AZS4_STRST</name>
<dbReference type="Proteomes" id="UP000549009">
    <property type="component" value="Unassembled WGS sequence"/>
</dbReference>
<reference evidence="1 2" key="1">
    <citation type="submission" date="2020-08" db="EMBL/GenBank/DDBJ databases">
        <title>Genomic Encyclopedia of Type Strains, Phase III (KMG-III): the genomes of soil and plant-associated and newly described type strains.</title>
        <authorList>
            <person name="Whitman W."/>
        </authorList>
    </citation>
    <scope>NUCLEOTIDE SEQUENCE [LARGE SCALE GENOMIC DNA]</scope>
    <source>
        <strain evidence="1 2">CECT 3146</strain>
    </source>
</reference>
<organism evidence="1 2">
    <name type="scientific">Streptomyces spectabilis</name>
    <dbReference type="NCBI Taxonomy" id="68270"/>
    <lineage>
        <taxon>Bacteria</taxon>
        <taxon>Bacillati</taxon>
        <taxon>Actinomycetota</taxon>
        <taxon>Actinomycetes</taxon>
        <taxon>Kitasatosporales</taxon>
        <taxon>Streptomycetaceae</taxon>
        <taxon>Streptomyces</taxon>
    </lineage>
</organism>
<gene>
    <name evidence="1" type="ORF">FHS40_006796</name>
</gene>